<dbReference type="Proteomes" id="UP001313282">
    <property type="component" value="Unassembled WGS sequence"/>
</dbReference>
<comment type="caution">
    <text evidence="3">The sequence shown here is derived from an EMBL/GenBank/DDBJ whole genome shotgun (WGS) entry which is preliminary data.</text>
</comment>
<dbReference type="AlphaFoldDB" id="A0AAN8N1J3"/>
<feature type="transmembrane region" description="Helical" evidence="2">
    <location>
        <begin position="319"/>
        <end position="342"/>
    </location>
</feature>
<keyword evidence="4" id="KW-1185">Reference proteome</keyword>
<protein>
    <submittedName>
        <fullName evidence="3">Uncharacterized protein</fullName>
    </submittedName>
</protein>
<evidence type="ECO:0000313" key="4">
    <source>
        <dbReference type="Proteomes" id="UP001313282"/>
    </source>
</evidence>
<reference evidence="3 4" key="1">
    <citation type="submission" date="2019-10" db="EMBL/GenBank/DDBJ databases">
        <authorList>
            <person name="Palmer J.M."/>
        </authorList>
    </citation>
    <scope>NUCLEOTIDE SEQUENCE [LARGE SCALE GENOMIC DNA]</scope>
    <source>
        <strain evidence="3 4">TWF718</strain>
    </source>
</reference>
<evidence type="ECO:0000256" key="2">
    <source>
        <dbReference type="SAM" id="Phobius"/>
    </source>
</evidence>
<accession>A0AAN8N1J3</accession>
<evidence type="ECO:0000313" key="3">
    <source>
        <dbReference type="EMBL" id="KAK6347960.1"/>
    </source>
</evidence>
<proteinExistence type="predicted"/>
<sequence>MATTVPLSQQGSAPPDPPSLCSAAANTGEDNGDGTATTIIILISGTRPIQLGAYLKSPTNMSIKGALSLTDEDYEKIRDSIDGAIGREALLRDLDVDAKNSTEEQRKRFHNLLGSYLTTDLTADMSGNARLIKKLTVQYKDVSPWLLYKFALLRRKKYKNSIRLFGFKEDSNDEHFTIDIGNPDIKEEDIKKQEVKTKDTSNKTVKNSPPTVLERFVDDLPLTTRELDSLLNIRPTGLNYEQISRLLAIRSPIWDRGGDEDRGEDAVLVNPDPGLDGSVDPNIGNAKKRRRIRDGVRSADQNDEIQYQESMSTLEASKVVSTAIFGILLPFFAVVAIIFYLINFGPDT</sequence>
<keyword evidence="2" id="KW-0812">Transmembrane</keyword>
<organism evidence="3 4">
    <name type="scientific">Orbilia javanica</name>
    <dbReference type="NCBI Taxonomy" id="47235"/>
    <lineage>
        <taxon>Eukaryota</taxon>
        <taxon>Fungi</taxon>
        <taxon>Dikarya</taxon>
        <taxon>Ascomycota</taxon>
        <taxon>Pezizomycotina</taxon>
        <taxon>Orbiliomycetes</taxon>
        <taxon>Orbiliales</taxon>
        <taxon>Orbiliaceae</taxon>
        <taxon>Orbilia</taxon>
    </lineage>
</organism>
<keyword evidence="2" id="KW-1133">Transmembrane helix</keyword>
<evidence type="ECO:0000256" key="1">
    <source>
        <dbReference type="SAM" id="MobiDB-lite"/>
    </source>
</evidence>
<name>A0AAN8N1J3_9PEZI</name>
<dbReference type="EMBL" id="JAVHNR010000003">
    <property type="protein sequence ID" value="KAK6347960.1"/>
    <property type="molecule type" value="Genomic_DNA"/>
</dbReference>
<feature type="compositionally biased region" description="Polar residues" evidence="1">
    <location>
        <begin position="1"/>
        <end position="12"/>
    </location>
</feature>
<feature type="region of interest" description="Disordered" evidence="1">
    <location>
        <begin position="1"/>
        <end position="29"/>
    </location>
</feature>
<gene>
    <name evidence="3" type="ORF">TWF718_005780</name>
</gene>
<keyword evidence="2" id="KW-0472">Membrane</keyword>